<evidence type="ECO:0000259" key="2">
    <source>
        <dbReference type="Pfam" id="PF00565"/>
    </source>
</evidence>
<sequence>MPFRNKFAAARAFALVSFLALSGFLASSGPASALTGAATVRDANSIQLGDVTYRLDGVDAPELDQVCIDDHADPWTCGIEARDQLAKLINKRSVRCDDVGPEKSFGKRHRAICTAEGDKVSLNEQLIKLGYAIAREPIKANVKPAAADAKTASAGIWKGCFVAPQEFRMGKKDGALLGAACRADRDKEIRAALFPEELTMPPSCSIKGKLAVRARVTGNIGIYHLRGCPSYPATTKPDRWFCSEDDAQAAGFRKAYNCRRPK</sequence>
<dbReference type="Proteomes" id="UP000030377">
    <property type="component" value="Unassembled WGS sequence"/>
</dbReference>
<evidence type="ECO:0000313" key="3">
    <source>
        <dbReference type="EMBL" id="KGT79149.1"/>
    </source>
</evidence>
<dbReference type="InterPro" id="IPR035437">
    <property type="entry name" value="SNase_OB-fold_sf"/>
</dbReference>
<dbReference type="InterPro" id="IPR035451">
    <property type="entry name" value="Ada-like_dom_sf"/>
</dbReference>
<comment type="caution">
    <text evidence="3">The sequence shown here is derived from an EMBL/GenBank/DDBJ whole genome shotgun (WGS) entry which is preliminary data.</text>
</comment>
<name>A0A0A3Y0R8_BRAJP</name>
<dbReference type="STRING" id="375.BKD09_RS37300"/>
<dbReference type="EMBL" id="JRPN01000014">
    <property type="protein sequence ID" value="KGT79149.1"/>
    <property type="molecule type" value="Genomic_DNA"/>
</dbReference>
<dbReference type="SUPFAM" id="SSF50199">
    <property type="entry name" value="Staphylococcal nuclease"/>
    <property type="match status" value="1"/>
</dbReference>
<evidence type="ECO:0000256" key="1">
    <source>
        <dbReference type="SAM" id="SignalP"/>
    </source>
</evidence>
<accession>A0A0A3Y0R8</accession>
<protein>
    <submittedName>
        <fullName evidence="3">Nuclease</fullName>
    </submittedName>
</protein>
<gene>
    <name evidence="3" type="ORF">MA20_17580</name>
</gene>
<proteinExistence type="predicted"/>
<dbReference type="RefSeq" id="WP_041955948.1">
    <property type="nucleotide sequence ID" value="NZ_JAOQNC010000001.1"/>
</dbReference>
<evidence type="ECO:0000313" key="4">
    <source>
        <dbReference type="Proteomes" id="UP000030377"/>
    </source>
</evidence>
<keyword evidence="1" id="KW-0732">Signal</keyword>
<dbReference type="SUPFAM" id="SSF57884">
    <property type="entry name" value="Ada DNA repair protein, N-terminal domain (N-Ada 10)"/>
    <property type="match status" value="1"/>
</dbReference>
<reference evidence="3 4" key="1">
    <citation type="submission" date="2014-09" db="EMBL/GenBank/DDBJ databases">
        <title>Draft genome of Bradyrhizobium japonicum Is-34.</title>
        <authorList>
            <person name="Tsurumaru H."/>
            <person name="Yamakawa T."/>
            <person name="Hashimoto S."/>
            <person name="Okizaki K."/>
            <person name="Kanesaki Y."/>
            <person name="Yoshikawa H."/>
            <person name="Yajima S."/>
        </authorList>
    </citation>
    <scope>NUCLEOTIDE SEQUENCE [LARGE SCALE GENOMIC DNA]</scope>
    <source>
        <strain evidence="3 4">Is-34</strain>
    </source>
</reference>
<organism evidence="3 4">
    <name type="scientific">Bradyrhizobium japonicum</name>
    <dbReference type="NCBI Taxonomy" id="375"/>
    <lineage>
        <taxon>Bacteria</taxon>
        <taxon>Pseudomonadati</taxon>
        <taxon>Pseudomonadota</taxon>
        <taxon>Alphaproteobacteria</taxon>
        <taxon>Hyphomicrobiales</taxon>
        <taxon>Nitrobacteraceae</taxon>
        <taxon>Bradyrhizobium</taxon>
    </lineage>
</organism>
<dbReference type="eggNOG" id="COG1525">
    <property type="taxonomic scope" value="Bacteria"/>
</dbReference>
<dbReference type="Pfam" id="PF00565">
    <property type="entry name" value="SNase"/>
    <property type="match status" value="1"/>
</dbReference>
<dbReference type="AlphaFoldDB" id="A0A0A3Y0R8"/>
<dbReference type="Gene3D" id="2.40.50.90">
    <property type="match status" value="1"/>
</dbReference>
<dbReference type="InterPro" id="IPR016071">
    <property type="entry name" value="Staphylococal_nuclease_OB-fold"/>
</dbReference>
<feature type="domain" description="TNase-like" evidence="2">
    <location>
        <begin position="54"/>
        <end position="158"/>
    </location>
</feature>
<feature type="signal peptide" evidence="1">
    <location>
        <begin position="1"/>
        <end position="33"/>
    </location>
</feature>
<feature type="chain" id="PRO_5002017386" evidence="1">
    <location>
        <begin position="34"/>
        <end position="262"/>
    </location>
</feature>